<dbReference type="STRING" id="1121331.SAMN02745248_00651"/>
<feature type="coiled-coil region" evidence="2">
    <location>
        <begin position="41"/>
        <end position="82"/>
    </location>
</feature>
<dbReference type="EMBL" id="FRAD01000005">
    <property type="protein sequence ID" value="SHJ67046.1"/>
    <property type="molecule type" value="Genomic_DNA"/>
</dbReference>
<keyword evidence="4" id="KW-1185">Reference proteome</keyword>
<dbReference type="PANTHER" id="PTHR37313">
    <property type="entry name" value="UPF0749 PROTEIN RV1825"/>
    <property type="match status" value="1"/>
</dbReference>
<dbReference type="RefSeq" id="WP_072902289.1">
    <property type="nucleotide sequence ID" value="NZ_FRAD01000005.1"/>
</dbReference>
<evidence type="ECO:0000313" key="3">
    <source>
        <dbReference type="EMBL" id="SHJ67046.1"/>
    </source>
</evidence>
<sequence length="241" mass="27329">MNKFFSKVLIIVIFGILGFLVTYQIKMSYLFDVDSKDNIAKAEIIKQNQEMETQKKEYEKKLKELMEKINIYENSLADRNHDTKALVSELQNLKLLNGYMDVQGEGILLTIEPKKALFGTGNADAAVDHMELLNIVNELYAIGGEVISINDIRLNATTGIRKTADSIRINSSKIYPKSKIVIKAIGKKKDLESAINFPGTIPENIKNNFDVSWELRDDVVIGKDTSQDMKFKYAKSIEKEK</sequence>
<dbReference type="AlphaFoldDB" id="A0A1M6L785"/>
<evidence type="ECO:0000256" key="2">
    <source>
        <dbReference type="SAM" id="Coils"/>
    </source>
</evidence>
<dbReference type="Gene3D" id="3.30.70.1880">
    <property type="entry name" value="Protein of unknown function DUF881"/>
    <property type="match status" value="1"/>
</dbReference>
<evidence type="ECO:0000313" key="4">
    <source>
        <dbReference type="Proteomes" id="UP000183952"/>
    </source>
</evidence>
<dbReference type="Proteomes" id="UP000183952">
    <property type="component" value="Unassembled WGS sequence"/>
</dbReference>
<dbReference type="InterPro" id="IPR010273">
    <property type="entry name" value="DUF881"/>
</dbReference>
<comment type="similarity">
    <text evidence="1">Belongs to the UPF0749 family.</text>
</comment>
<gene>
    <name evidence="3" type="ORF">SAMN02745248_00651</name>
</gene>
<proteinExistence type="inferred from homology"/>
<dbReference type="Pfam" id="PF05949">
    <property type="entry name" value="DUF881"/>
    <property type="match status" value="1"/>
</dbReference>
<name>A0A1M6L785_9CLOT</name>
<reference evidence="3 4" key="1">
    <citation type="submission" date="2016-11" db="EMBL/GenBank/DDBJ databases">
        <authorList>
            <person name="Jaros S."/>
            <person name="Januszkiewicz K."/>
            <person name="Wedrychowicz H."/>
        </authorList>
    </citation>
    <scope>NUCLEOTIDE SEQUENCE [LARGE SCALE GENOMIC DNA]</scope>
    <source>
        <strain evidence="3 4">DSM 3090</strain>
    </source>
</reference>
<protein>
    <submittedName>
        <fullName evidence="3">Uncharacterized conserved protein YlxW, UPF0749 family</fullName>
    </submittedName>
</protein>
<dbReference type="PANTHER" id="PTHR37313:SF2">
    <property type="entry name" value="UPF0749 PROTEIN YLXX"/>
    <property type="match status" value="1"/>
</dbReference>
<evidence type="ECO:0000256" key="1">
    <source>
        <dbReference type="ARBA" id="ARBA00009108"/>
    </source>
</evidence>
<accession>A0A1M6L785</accession>
<keyword evidence="2" id="KW-0175">Coiled coil</keyword>
<dbReference type="OrthoDB" id="9776196at2"/>
<organism evidence="3 4">
    <name type="scientific">Hathewaya proteolytica DSM 3090</name>
    <dbReference type="NCBI Taxonomy" id="1121331"/>
    <lineage>
        <taxon>Bacteria</taxon>
        <taxon>Bacillati</taxon>
        <taxon>Bacillota</taxon>
        <taxon>Clostridia</taxon>
        <taxon>Eubacteriales</taxon>
        <taxon>Clostridiaceae</taxon>
        <taxon>Hathewaya</taxon>
    </lineage>
</organism>